<dbReference type="eggNOG" id="ENOG502RKCJ">
    <property type="taxonomic scope" value="Eukaryota"/>
</dbReference>
<dbReference type="InterPro" id="IPR039196">
    <property type="entry name" value="Fmc1"/>
</dbReference>
<dbReference type="VEuPathDB" id="FungiDB:MELLADRAFT_103303"/>
<keyword evidence="3" id="KW-1185">Reference proteome</keyword>
<sequence length="105" mass="12065">MSSSQIKSVYRSLYRTYISTSTNTNQSKKVPTSINHYLRQLSRLPSQNIQPIIQYLHASKSYNDLLKRYNPVGDLNEPERLKATANRVGLPMPKKLDLDTPLTEK</sequence>
<reference evidence="3" key="1">
    <citation type="journal article" date="2011" name="Proc. Natl. Acad. Sci. U.S.A.">
        <title>Obligate biotrophy features unraveled by the genomic analysis of rust fungi.</title>
        <authorList>
            <person name="Duplessis S."/>
            <person name="Cuomo C.A."/>
            <person name="Lin Y.-C."/>
            <person name="Aerts A."/>
            <person name="Tisserant E."/>
            <person name="Veneault-Fourrey C."/>
            <person name="Joly D.L."/>
            <person name="Hacquard S."/>
            <person name="Amselem J."/>
            <person name="Cantarel B.L."/>
            <person name="Chiu R."/>
            <person name="Coutinho P.M."/>
            <person name="Feau N."/>
            <person name="Field M."/>
            <person name="Frey P."/>
            <person name="Gelhaye E."/>
            <person name="Goldberg J."/>
            <person name="Grabherr M.G."/>
            <person name="Kodira C.D."/>
            <person name="Kohler A."/>
            <person name="Kuees U."/>
            <person name="Lindquist E.A."/>
            <person name="Lucas S.M."/>
            <person name="Mago R."/>
            <person name="Mauceli E."/>
            <person name="Morin E."/>
            <person name="Murat C."/>
            <person name="Pangilinan J.L."/>
            <person name="Park R."/>
            <person name="Pearson M."/>
            <person name="Quesneville H."/>
            <person name="Rouhier N."/>
            <person name="Sakthikumar S."/>
            <person name="Salamov A.A."/>
            <person name="Schmutz J."/>
            <person name="Selles B."/>
            <person name="Shapiro H."/>
            <person name="Tanguay P."/>
            <person name="Tuskan G.A."/>
            <person name="Henrissat B."/>
            <person name="Van de Peer Y."/>
            <person name="Rouze P."/>
            <person name="Ellis J.G."/>
            <person name="Dodds P.N."/>
            <person name="Schein J.E."/>
            <person name="Zhong S."/>
            <person name="Hamelin R.C."/>
            <person name="Grigoriev I.V."/>
            <person name="Szabo L.J."/>
            <person name="Martin F."/>
        </authorList>
    </citation>
    <scope>NUCLEOTIDE SEQUENCE [LARGE SCALE GENOMIC DNA]</scope>
    <source>
        <strain evidence="3">98AG31 / pathotype 3-4-7</strain>
    </source>
</reference>
<dbReference type="RefSeq" id="XP_007406129.1">
    <property type="nucleotide sequence ID" value="XM_007406067.1"/>
</dbReference>
<protein>
    <recommendedName>
        <fullName evidence="4">ATP synthase assembly factor FMC1, mitochondrial</fullName>
    </recommendedName>
</protein>
<dbReference type="OrthoDB" id="15893at2759"/>
<dbReference type="GeneID" id="18921936"/>
<evidence type="ECO:0000313" key="2">
    <source>
        <dbReference type="EMBL" id="EGG10660.1"/>
    </source>
</evidence>
<dbReference type="PANTHER" id="PTHR28015:SF1">
    <property type="entry name" value="ATP SYNTHASE ASSEMBLY FACTOR FMC1, MITOCHONDRIAL"/>
    <property type="match status" value="1"/>
</dbReference>
<dbReference type="KEGG" id="mlr:MELLADRAFT_103303"/>
<evidence type="ECO:0008006" key="4">
    <source>
        <dbReference type="Google" id="ProtNLM"/>
    </source>
</evidence>
<evidence type="ECO:0000256" key="1">
    <source>
        <dbReference type="SAM" id="MobiDB-lite"/>
    </source>
</evidence>
<name>F4R9Z2_MELLP</name>
<dbReference type="GO" id="GO:0033615">
    <property type="term" value="P:mitochondrial proton-transporting ATP synthase complex assembly"/>
    <property type="evidence" value="ECO:0007669"/>
    <property type="project" value="InterPro"/>
</dbReference>
<feature type="region of interest" description="Disordered" evidence="1">
    <location>
        <begin position="83"/>
        <end position="105"/>
    </location>
</feature>
<dbReference type="GO" id="GO:0005759">
    <property type="term" value="C:mitochondrial matrix"/>
    <property type="evidence" value="ECO:0007669"/>
    <property type="project" value="TreeGrafter"/>
</dbReference>
<dbReference type="AlphaFoldDB" id="F4R9Z2"/>
<dbReference type="HOGENOM" id="CLU_128881_2_1_1"/>
<evidence type="ECO:0000313" key="3">
    <source>
        <dbReference type="Proteomes" id="UP000001072"/>
    </source>
</evidence>
<accession>F4R9Z2</accession>
<gene>
    <name evidence="2" type="ORF">MELLADRAFT_103303</name>
</gene>
<dbReference type="Proteomes" id="UP000001072">
    <property type="component" value="Unassembled WGS sequence"/>
</dbReference>
<dbReference type="EMBL" id="GL883094">
    <property type="protein sequence ID" value="EGG10660.1"/>
    <property type="molecule type" value="Genomic_DNA"/>
</dbReference>
<feature type="compositionally biased region" description="Basic and acidic residues" evidence="1">
    <location>
        <begin position="94"/>
        <end position="105"/>
    </location>
</feature>
<organism evidence="3">
    <name type="scientific">Melampsora larici-populina (strain 98AG31 / pathotype 3-4-7)</name>
    <name type="common">Poplar leaf rust fungus</name>
    <dbReference type="NCBI Taxonomy" id="747676"/>
    <lineage>
        <taxon>Eukaryota</taxon>
        <taxon>Fungi</taxon>
        <taxon>Dikarya</taxon>
        <taxon>Basidiomycota</taxon>
        <taxon>Pucciniomycotina</taxon>
        <taxon>Pucciniomycetes</taxon>
        <taxon>Pucciniales</taxon>
        <taxon>Melampsoraceae</taxon>
        <taxon>Melampsora</taxon>
    </lineage>
</organism>
<dbReference type="FunCoup" id="F4R9Z2">
    <property type="interactions" value="13"/>
</dbReference>
<dbReference type="InParanoid" id="F4R9Z2"/>
<proteinExistence type="predicted"/>
<dbReference type="STRING" id="747676.F4R9Z2"/>
<dbReference type="Pfam" id="PF13233">
    <property type="entry name" value="Complex1_LYR_2"/>
    <property type="match status" value="1"/>
</dbReference>
<dbReference type="PANTHER" id="PTHR28015">
    <property type="entry name" value="ATP SYNTHASE ASSEMBLY FACTOR FMC1, MITOCHONDRIAL"/>
    <property type="match status" value="1"/>
</dbReference>